<feature type="coiled-coil region" evidence="1">
    <location>
        <begin position="48"/>
        <end position="89"/>
    </location>
</feature>
<accession>A0ABR7GMG3</accession>
<gene>
    <name evidence="3" type="ORF">H8S02_06020</name>
</gene>
<evidence type="ECO:0000313" key="3">
    <source>
        <dbReference type="EMBL" id="MBC5695503.1"/>
    </source>
</evidence>
<name>A0ABR7GMG3_9FIRM</name>
<reference evidence="3 4" key="1">
    <citation type="submission" date="2020-08" db="EMBL/GenBank/DDBJ databases">
        <title>Genome public.</title>
        <authorList>
            <person name="Liu C."/>
            <person name="Sun Q."/>
        </authorList>
    </citation>
    <scope>NUCLEOTIDE SEQUENCE [LARGE SCALE GENOMIC DNA]</scope>
    <source>
        <strain evidence="3 4">M2</strain>
    </source>
</reference>
<dbReference type="EMBL" id="JACOPK010000004">
    <property type="protein sequence ID" value="MBC5695503.1"/>
    <property type="molecule type" value="Genomic_DNA"/>
</dbReference>
<feature type="transmembrane region" description="Helical" evidence="2">
    <location>
        <begin position="7"/>
        <end position="28"/>
    </location>
</feature>
<evidence type="ECO:0000256" key="2">
    <source>
        <dbReference type="SAM" id="Phobius"/>
    </source>
</evidence>
<keyword evidence="2" id="KW-0472">Membrane</keyword>
<keyword evidence="2" id="KW-0812">Transmembrane</keyword>
<dbReference type="PROSITE" id="PS51257">
    <property type="entry name" value="PROKAR_LIPOPROTEIN"/>
    <property type="match status" value="1"/>
</dbReference>
<sequence length="141" mass="14883">MKDKLNAVKTVLCAVFAAGCAVLGFFFWDASDRAGALLEENDALREQLSVTQSDAKNAAAAAAELQEQVDEMTAQIDELNSRLEQAAQSGADAGAAGPMVYVTPSGSRYHNEGCQYIGKRAVQMPLADAKEAGYTACAKCE</sequence>
<comment type="caution">
    <text evidence="3">The sequence shown here is derived from an EMBL/GenBank/DDBJ whole genome shotgun (WGS) entry which is preliminary data.</text>
</comment>
<protein>
    <submittedName>
        <fullName evidence="3">Uncharacterized protein</fullName>
    </submittedName>
</protein>
<dbReference type="RefSeq" id="WP_186969758.1">
    <property type="nucleotide sequence ID" value="NZ_JACOPK010000004.1"/>
</dbReference>
<keyword evidence="2" id="KW-1133">Transmembrane helix</keyword>
<proteinExistence type="predicted"/>
<evidence type="ECO:0000313" key="4">
    <source>
        <dbReference type="Proteomes" id="UP000641741"/>
    </source>
</evidence>
<keyword evidence="1" id="KW-0175">Coiled coil</keyword>
<dbReference type="Proteomes" id="UP000641741">
    <property type="component" value="Unassembled WGS sequence"/>
</dbReference>
<evidence type="ECO:0000256" key="1">
    <source>
        <dbReference type="SAM" id="Coils"/>
    </source>
</evidence>
<organism evidence="3 4">
    <name type="scientific">Agathobaculum hominis</name>
    <dbReference type="NCBI Taxonomy" id="2763014"/>
    <lineage>
        <taxon>Bacteria</taxon>
        <taxon>Bacillati</taxon>
        <taxon>Bacillota</taxon>
        <taxon>Clostridia</taxon>
        <taxon>Eubacteriales</taxon>
        <taxon>Butyricicoccaceae</taxon>
        <taxon>Agathobaculum</taxon>
    </lineage>
</organism>
<keyword evidence="4" id="KW-1185">Reference proteome</keyword>